<feature type="region of interest" description="Disordered" evidence="1">
    <location>
        <begin position="17"/>
        <end position="46"/>
    </location>
</feature>
<dbReference type="Ensembl" id="ENSCINT00000022067.2">
    <property type="protein sequence ID" value="ENSCINP00000021821.2"/>
    <property type="gene ID" value="ENSCING00000011416.2"/>
</dbReference>
<dbReference type="HOGENOM" id="CLU_954838_0_0_1"/>
<name>F7AX51_CIOIN</name>
<reference evidence="2" key="3">
    <citation type="submission" date="2025-08" db="UniProtKB">
        <authorList>
            <consortium name="Ensembl"/>
        </authorList>
    </citation>
    <scope>IDENTIFICATION</scope>
</reference>
<accession>F7AX51</accession>
<dbReference type="EMBL" id="EAAA01001497">
    <property type="status" value="NOT_ANNOTATED_CDS"/>
    <property type="molecule type" value="Genomic_DNA"/>
</dbReference>
<reference evidence="3" key="1">
    <citation type="journal article" date="2002" name="Science">
        <title>The draft genome of Ciona intestinalis: insights into chordate and vertebrate origins.</title>
        <authorList>
            <person name="Dehal P."/>
            <person name="Satou Y."/>
            <person name="Campbell R.K."/>
            <person name="Chapman J."/>
            <person name="Degnan B."/>
            <person name="De Tomaso A."/>
            <person name="Davidson B."/>
            <person name="Di Gregorio A."/>
            <person name="Gelpke M."/>
            <person name="Goodstein D.M."/>
            <person name="Harafuji N."/>
            <person name="Hastings K.E."/>
            <person name="Ho I."/>
            <person name="Hotta K."/>
            <person name="Huang W."/>
            <person name="Kawashima T."/>
            <person name="Lemaire P."/>
            <person name="Martinez D."/>
            <person name="Meinertzhagen I.A."/>
            <person name="Necula S."/>
            <person name="Nonaka M."/>
            <person name="Putnam N."/>
            <person name="Rash S."/>
            <person name="Saiga H."/>
            <person name="Satake M."/>
            <person name="Terry A."/>
            <person name="Yamada L."/>
            <person name="Wang H.G."/>
            <person name="Awazu S."/>
            <person name="Azumi K."/>
            <person name="Boore J."/>
            <person name="Branno M."/>
            <person name="Chin-Bow S."/>
            <person name="DeSantis R."/>
            <person name="Doyle S."/>
            <person name="Francino P."/>
            <person name="Keys D.N."/>
            <person name="Haga S."/>
            <person name="Hayashi H."/>
            <person name="Hino K."/>
            <person name="Imai K.S."/>
            <person name="Inaba K."/>
            <person name="Kano S."/>
            <person name="Kobayashi K."/>
            <person name="Kobayashi M."/>
            <person name="Lee B.I."/>
            <person name="Makabe K.W."/>
            <person name="Manohar C."/>
            <person name="Matassi G."/>
            <person name="Medina M."/>
            <person name="Mochizuki Y."/>
            <person name="Mount S."/>
            <person name="Morishita T."/>
            <person name="Miura S."/>
            <person name="Nakayama A."/>
            <person name="Nishizaka S."/>
            <person name="Nomoto H."/>
            <person name="Ohta F."/>
            <person name="Oishi K."/>
            <person name="Rigoutsos I."/>
            <person name="Sano M."/>
            <person name="Sasaki A."/>
            <person name="Sasakura Y."/>
            <person name="Shoguchi E."/>
            <person name="Shin-i T."/>
            <person name="Spagnuolo A."/>
            <person name="Stainier D."/>
            <person name="Suzuki M.M."/>
            <person name="Tassy O."/>
            <person name="Takatori N."/>
            <person name="Tokuoka M."/>
            <person name="Yagi K."/>
            <person name="Yoshizaki F."/>
            <person name="Wada S."/>
            <person name="Zhang C."/>
            <person name="Hyatt P.D."/>
            <person name="Larimer F."/>
            <person name="Detter C."/>
            <person name="Doggett N."/>
            <person name="Glavina T."/>
            <person name="Hawkins T."/>
            <person name="Richardson P."/>
            <person name="Lucas S."/>
            <person name="Kohara Y."/>
            <person name="Levine M."/>
            <person name="Satoh N."/>
            <person name="Rokhsar D.S."/>
        </authorList>
    </citation>
    <scope>NUCLEOTIDE SEQUENCE [LARGE SCALE GENOMIC DNA]</scope>
</reference>
<evidence type="ECO:0000313" key="3">
    <source>
        <dbReference type="Proteomes" id="UP000008144"/>
    </source>
</evidence>
<dbReference type="AlphaFoldDB" id="F7AX51"/>
<reference evidence="2" key="4">
    <citation type="submission" date="2025-09" db="UniProtKB">
        <authorList>
            <consortium name="Ensembl"/>
        </authorList>
    </citation>
    <scope>IDENTIFICATION</scope>
</reference>
<dbReference type="GeneTree" id="ENSGT00390000011845"/>
<reference evidence="2" key="2">
    <citation type="journal article" date="2008" name="Genome Biol.">
        <title>Improved genome assembly and evidence-based global gene model set for the chordate Ciona intestinalis: new insight into intron and operon populations.</title>
        <authorList>
            <person name="Satou Y."/>
            <person name="Mineta K."/>
            <person name="Ogasawara M."/>
            <person name="Sasakura Y."/>
            <person name="Shoguchi E."/>
            <person name="Ueno K."/>
            <person name="Yamada L."/>
            <person name="Matsumoto J."/>
            <person name="Wasserscheid J."/>
            <person name="Dewar K."/>
            <person name="Wiley G.B."/>
            <person name="Macmil S.L."/>
            <person name="Roe B.A."/>
            <person name="Zeller R.W."/>
            <person name="Hastings K.E."/>
            <person name="Lemaire P."/>
            <person name="Lindquist E."/>
            <person name="Endo T."/>
            <person name="Hotta K."/>
            <person name="Inaba K."/>
        </authorList>
    </citation>
    <scope>NUCLEOTIDE SEQUENCE [LARGE SCALE GENOMIC DNA]</scope>
    <source>
        <strain evidence="2">wild type</strain>
    </source>
</reference>
<proteinExistence type="predicted"/>
<evidence type="ECO:0000256" key="1">
    <source>
        <dbReference type="SAM" id="MobiDB-lite"/>
    </source>
</evidence>
<evidence type="ECO:0000313" key="2">
    <source>
        <dbReference type="Ensembl" id="ENSCINP00000021821.2"/>
    </source>
</evidence>
<dbReference type="InParanoid" id="F7AX51"/>
<sequence>MNIKNVSTFQPVHFQTGIYSDNRRKQNAKSQKTKEQSESATETAEEVKERNQRYLDVLRDLKRLRDHYYNVYLGKLEAKVEKQRKELAAHEEKIKKKLLLEQERKAKLAHKLIHRLPKHNLRNDREFLQKVPKSRFYHLLAVEDLMKSRGLLKHKYEVEQFWQRVKSDQDLWKRPVPSFISPDAFTEQMLSRYSSLTSHSFHEQSRTGDNLPGILKKMDTIASTDERAETPPLVFPEQPKFPKLHSMNVNLTKSLPNFLERESLMKESDPPVNQRHRRKALQHHIKKDAYNI</sequence>
<protein>
    <submittedName>
        <fullName evidence="2">Uncharacterized protein</fullName>
    </submittedName>
</protein>
<organism evidence="2 3">
    <name type="scientific">Ciona intestinalis</name>
    <name type="common">Transparent sea squirt</name>
    <name type="synonym">Ascidia intestinalis</name>
    <dbReference type="NCBI Taxonomy" id="7719"/>
    <lineage>
        <taxon>Eukaryota</taxon>
        <taxon>Metazoa</taxon>
        <taxon>Chordata</taxon>
        <taxon>Tunicata</taxon>
        <taxon>Ascidiacea</taxon>
        <taxon>Phlebobranchia</taxon>
        <taxon>Cionidae</taxon>
        <taxon>Ciona</taxon>
    </lineage>
</organism>
<dbReference type="Proteomes" id="UP000008144">
    <property type="component" value="Chromosome 2"/>
</dbReference>
<keyword evidence="3" id="KW-1185">Reference proteome</keyword>